<name>A0A2I0JYT5_PUNGR</name>
<accession>A0A2I0JYT5</accession>
<reference evidence="1 2" key="1">
    <citation type="submission" date="2017-11" db="EMBL/GenBank/DDBJ databases">
        <title>De-novo sequencing of pomegranate (Punica granatum L.) genome.</title>
        <authorList>
            <person name="Akparov Z."/>
            <person name="Amiraslanov A."/>
            <person name="Hajiyeva S."/>
            <person name="Abbasov M."/>
            <person name="Kaur K."/>
            <person name="Hamwieh A."/>
            <person name="Solovyev V."/>
            <person name="Salamov A."/>
            <person name="Braich B."/>
            <person name="Kosarev P."/>
            <person name="Mahmoud A."/>
            <person name="Hajiyev E."/>
            <person name="Babayeva S."/>
            <person name="Izzatullayeva V."/>
            <person name="Mammadov A."/>
            <person name="Mammadov A."/>
            <person name="Sharifova S."/>
            <person name="Ojaghi J."/>
            <person name="Eynullazada K."/>
            <person name="Bayramov B."/>
            <person name="Abdulazimova A."/>
            <person name="Shahmuradov I."/>
        </authorList>
    </citation>
    <scope>NUCLEOTIDE SEQUENCE [LARGE SCALE GENOMIC DNA]</scope>
    <source>
        <strain evidence="2">cv. AG2017</strain>
        <tissue evidence="1">Leaf</tissue>
    </source>
</reference>
<dbReference type="EMBL" id="PGOL01001146">
    <property type="protein sequence ID" value="PKI60606.1"/>
    <property type="molecule type" value="Genomic_DNA"/>
</dbReference>
<gene>
    <name evidence="1" type="ORF">CRG98_019082</name>
</gene>
<keyword evidence="2" id="KW-1185">Reference proteome</keyword>
<evidence type="ECO:0000313" key="2">
    <source>
        <dbReference type="Proteomes" id="UP000233551"/>
    </source>
</evidence>
<dbReference type="AlphaFoldDB" id="A0A2I0JYT5"/>
<comment type="caution">
    <text evidence="1">The sequence shown here is derived from an EMBL/GenBank/DDBJ whole genome shotgun (WGS) entry which is preliminary data.</text>
</comment>
<protein>
    <submittedName>
        <fullName evidence="1">Uncharacterized protein</fullName>
    </submittedName>
</protein>
<evidence type="ECO:0000313" key="1">
    <source>
        <dbReference type="EMBL" id="PKI60606.1"/>
    </source>
</evidence>
<proteinExistence type="predicted"/>
<sequence>MVDRPSGYGSSCRGGRVKIAGGPPAVVGTTRLLCGVGGRDRLGLWSQRILQWRSEDRGWSTREDCLDSPVLRGMQSKRIEPEPTKCVPSGVIKLHGLECGLSSRPACARPEIARLGSVHFPVGTLDGHA</sequence>
<dbReference type="Proteomes" id="UP000233551">
    <property type="component" value="Unassembled WGS sequence"/>
</dbReference>
<organism evidence="1 2">
    <name type="scientific">Punica granatum</name>
    <name type="common">Pomegranate</name>
    <dbReference type="NCBI Taxonomy" id="22663"/>
    <lineage>
        <taxon>Eukaryota</taxon>
        <taxon>Viridiplantae</taxon>
        <taxon>Streptophyta</taxon>
        <taxon>Embryophyta</taxon>
        <taxon>Tracheophyta</taxon>
        <taxon>Spermatophyta</taxon>
        <taxon>Magnoliopsida</taxon>
        <taxon>eudicotyledons</taxon>
        <taxon>Gunneridae</taxon>
        <taxon>Pentapetalae</taxon>
        <taxon>rosids</taxon>
        <taxon>malvids</taxon>
        <taxon>Myrtales</taxon>
        <taxon>Lythraceae</taxon>
        <taxon>Punica</taxon>
    </lineage>
</organism>